<accession>A0A173H3C9</accession>
<proteinExistence type="evidence at transcript level"/>
<dbReference type="PANTHER" id="PTHR42916">
    <property type="entry name" value="2-SUCCINYL-5-ENOLPYRUVYL-6-HYDROXY-3-CYCLOHEXENE-1-CARBOXYLATE SYNTHASE"/>
    <property type="match status" value="1"/>
</dbReference>
<evidence type="ECO:0000313" key="1">
    <source>
        <dbReference type="EMBL" id="ANI25031.1"/>
    </source>
</evidence>
<dbReference type="AlphaFoldDB" id="A0A173H3C9"/>
<dbReference type="PANTHER" id="PTHR42916:SF1">
    <property type="entry name" value="PROTEIN PHYLLO, CHLOROPLASTIC"/>
    <property type="match status" value="1"/>
</dbReference>
<organism evidence="1">
    <name type="scientific">Rubia cordifolia</name>
    <name type="common">Indian madder</name>
    <dbReference type="NCBI Taxonomy" id="339321"/>
    <lineage>
        <taxon>Eukaryota</taxon>
        <taxon>Viridiplantae</taxon>
        <taxon>Streptophyta</taxon>
        <taxon>Embryophyta</taxon>
        <taxon>Tracheophyta</taxon>
        <taxon>Spermatophyta</taxon>
        <taxon>Magnoliopsida</taxon>
        <taxon>eudicotyledons</taxon>
        <taxon>Gunneridae</taxon>
        <taxon>Pentapetalae</taxon>
        <taxon>asterids</taxon>
        <taxon>lamiids</taxon>
        <taxon>Gentianales</taxon>
        <taxon>Rubiaceae</taxon>
        <taxon>Rubioideae</taxon>
        <taxon>Rubieae</taxon>
        <taxon>Rubia</taxon>
    </lineage>
</organism>
<feature type="non-terminal residue" evidence="1">
    <location>
        <position position="83"/>
    </location>
</feature>
<feature type="non-terminal residue" evidence="1">
    <location>
        <position position="1"/>
    </location>
</feature>
<dbReference type="EMBL" id="KU725713">
    <property type="protein sequence ID" value="ANI25031.1"/>
    <property type="molecule type" value="mRNA"/>
</dbReference>
<gene>
    <name evidence="1" type="primary">OSBS</name>
</gene>
<reference evidence="1" key="1">
    <citation type="journal article" date="2016" name="Plant Cell Rep.">
        <title>Increase of anthraquinone content in Rubia cordifolia cells transformed by native and constitutively active isoforms of the AtCPK1 gene.</title>
        <authorList>
            <person name="Shkryl Y.N."/>
            <person name="Veremeichik G.N."/>
            <person name="Makhazen D.S."/>
            <person name="Silantieva S.A."/>
            <person name="Mischenko N.P."/>
            <person name="Vasileva E.A."/>
            <person name="Fedoreyev S.A."/>
            <person name="Bulgakov V.P."/>
        </authorList>
    </citation>
    <scope>NUCLEOTIDE SEQUENCE</scope>
</reference>
<protein>
    <submittedName>
        <fullName evidence="1">O-succinylbenzoate synthase</fullName>
    </submittedName>
</protein>
<sequence>KWLKEDVCAEPSEICSISNNGFAGASIVETGQSLQKFQINQNVITETYSQEPVLEYQLPVDLEGTTYSLNVLEMGQENDGSVL</sequence>
<name>A0A173H3C9_RUBCO</name>